<organism evidence="14 15">
    <name type="scientific">Dysgonomonas termitidis</name>
    <dbReference type="NCBI Taxonomy" id="1516126"/>
    <lineage>
        <taxon>Bacteria</taxon>
        <taxon>Pseudomonadati</taxon>
        <taxon>Bacteroidota</taxon>
        <taxon>Bacteroidia</taxon>
        <taxon>Bacteroidales</taxon>
        <taxon>Dysgonomonadaceae</taxon>
        <taxon>Dysgonomonas</taxon>
    </lineage>
</organism>
<keyword evidence="5" id="KW-0378">Hydrolase</keyword>
<keyword evidence="7" id="KW-0238">DNA-binding</keyword>
<dbReference type="SUPFAM" id="SSF46946">
    <property type="entry name" value="S13-like H2TH domain"/>
    <property type="match status" value="1"/>
</dbReference>
<evidence type="ECO:0000256" key="10">
    <source>
        <dbReference type="ARBA" id="ARBA00023268"/>
    </source>
</evidence>
<keyword evidence="9" id="KW-0456">Lyase</keyword>
<sequence length="273" mass="30651">MIEIPESRTISRQAETILAGKRIAEVVQATSPHKFTWYNGDPLLYPDILVGREIESVRGQGMFVDILCDEDVTVTIGDGTNMKYYPAIEKHPAKHQLLIAFDDKSFIAFTVSMYGAIFAYKGELDNPYHKGSLAKLSPLDDTFDEQYFDSIFKGVKKDMSIKALLATEQRIPGFGNGVLQDILFKSGLHPKRKISTISDFEKGDLFHCLKVTIQSMTEKGGRDTEKDFYGNFGGYKCILSRNTYKQPCPNCGDEIVKEAYLGGTIYYCPSCQK</sequence>
<evidence type="ECO:0000256" key="9">
    <source>
        <dbReference type="ARBA" id="ARBA00023239"/>
    </source>
</evidence>
<keyword evidence="14" id="KW-0255">Endonuclease</keyword>
<dbReference type="InterPro" id="IPR035937">
    <property type="entry name" value="FPG_N"/>
</dbReference>
<dbReference type="GO" id="GO:0004519">
    <property type="term" value="F:endonuclease activity"/>
    <property type="evidence" value="ECO:0007669"/>
    <property type="project" value="UniProtKB-KW"/>
</dbReference>
<dbReference type="InterPro" id="IPR015886">
    <property type="entry name" value="H2TH_FPG"/>
</dbReference>
<dbReference type="InterPro" id="IPR010979">
    <property type="entry name" value="Ribosomal_uS13-like_H2TH"/>
</dbReference>
<keyword evidence="15" id="KW-1185">Reference proteome</keyword>
<dbReference type="InterPro" id="IPR000214">
    <property type="entry name" value="Znf_DNA_glyclase/AP_lyase"/>
</dbReference>
<dbReference type="SUPFAM" id="SSF57716">
    <property type="entry name" value="Glucocorticoid receptor-like (DNA-binding domain)"/>
    <property type="match status" value="1"/>
</dbReference>
<accession>A0ABV9KQP9</accession>
<dbReference type="SMART" id="SM01232">
    <property type="entry name" value="H2TH"/>
    <property type="match status" value="1"/>
</dbReference>
<evidence type="ECO:0000313" key="15">
    <source>
        <dbReference type="Proteomes" id="UP001596023"/>
    </source>
</evidence>
<dbReference type="Gene3D" id="1.10.8.50">
    <property type="match status" value="1"/>
</dbReference>
<keyword evidence="14" id="KW-0540">Nuclease</keyword>
<keyword evidence="6" id="KW-0862">Zinc</keyword>
<keyword evidence="10" id="KW-0511">Multifunctional enzyme</keyword>
<keyword evidence="8" id="KW-0234">DNA repair</keyword>
<evidence type="ECO:0000259" key="13">
    <source>
        <dbReference type="PROSITE" id="PS51066"/>
    </source>
</evidence>
<keyword evidence="2" id="KW-0479">Metal-binding</keyword>
<evidence type="ECO:0000256" key="4">
    <source>
        <dbReference type="ARBA" id="ARBA00022771"/>
    </source>
</evidence>
<dbReference type="RefSeq" id="WP_379993458.1">
    <property type="nucleotide sequence ID" value="NZ_JBHSGN010000006.1"/>
</dbReference>
<dbReference type="SUPFAM" id="SSF81624">
    <property type="entry name" value="N-terminal domain of MutM-like DNA repair proteins"/>
    <property type="match status" value="1"/>
</dbReference>
<proteinExistence type="inferred from homology"/>
<evidence type="ECO:0000256" key="5">
    <source>
        <dbReference type="ARBA" id="ARBA00022801"/>
    </source>
</evidence>
<keyword evidence="11" id="KW-0326">Glycosidase</keyword>
<name>A0ABV9KQP9_9BACT</name>
<protein>
    <submittedName>
        <fullName evidence="14">Endonuclease VIII</fullName>
    </submittedName>
</protein>
<keyword evidence="3" id="KW-0227">DNA damage</keyword>
<dbReference type="EMBL" id="JBHSGN010000006">
    <property type="protein sequence ID" value="MFC4672278.1"/>
    <property type="molecule type" value="Genomic_DNA"/>
</dbReference>
<dbReference type="PANTHER" id="PTHR22993:SF9">
    <property type="entry name" value="FORMAMIDOPYRIMIDINE-DNA GLYCOSYLASE"/>
    <property type="match status" value="1"/>
</dbReference>
<dbReference type="Proteomes" id="UP001596023">
    <property type="component" value="Unassembled WGS sequence"/>
</dbReference>
<evidence type="ECO:0000256" key="12">
    <source>
        <dbReference type="PROSITE-ProRule" id="PRU00391"/>
    </source>
</evidence>
<reference evidence="15" key="1">
    <citation type="journal article" date="2019" name="Int. J. Syst. Evol. Microbiol.">
        <title>The Global Catalogue of Microorganisms (GCM) 10K type strain sequencing project: providing services to taxonomists for standard genome sequencing and annotation.</title>
        <authorList>
            <consortium name="The Broad Institute Genomics Platform"/>
            <consortium name="The Broad Institute Genome Sequencing Center for Infectious Disease"/>
            <person name="Wu L."/>
            <person name="Ma J."/>
        </authorList>
    </citation>
    <scope>NUCLEOTIDE SEQUENCE [LARGE SCALE GENOMIC DNA]</scope>
    <source>
        <strain evidence="15">CCUG 66188</strain>
    </source>
</reference>
<evidence type="ECO:0000256" key="7">
    <source>
        <dbReference type="ARBA" id="ARBA00023125"/>
    </source>
</evidence>
<evidence type="ECO:0000256" key="6">
    <source>
        <dbReference type="ARBA" id="ARBA00022833"/>
    </source>
</evidence>
<dbReference type="PROSITE" id="PS51066">
    <property type="entry name" value="ZF_FPG_2"/>
    <property type="match status" value="1"/>
</dbReference>
<evidence type="ECO:0000256" key="1">
    <source>
        <dbReference type="ARBA" id="ARBA00009409"/>
    </source>
</evidence>
<feature type="domain" description="FPG-type" evidence="13">
    <location>
        <begin position="242"/>
        <end position="273"/>
    </location>
</feature>
<comment type="caution">
    <text evidence="14">The sequence shown here is derived from an EMBL/GenBank/DDBJ whole genome shotgun (WGS) entry which is preliminary data.</text>
</comment>
<evidence type="ECO:0000256" key="11">
    <source>
        <dbReference type="ARBA" id="ARBA00023295"/>
    </source>
</evidence>
<evidence type="ECO:0000256" key="8">
    <source>
        <dbReference type="ARBA" id="ARBA00023204"/>
    </source>
</evidence>
<comment type="similarity">
    <text evidence="1">Belongs to the FPG family.</text>
</comment>
<dbReference type="PANTHER" id="PTHR22993">
    <property type="entry name" value="FORMAMIDOPYRIMIDINE-DNA GLYCOSYLASE"/>
    <property type="match status" value="1"/>
</dbReference>
<gene>
    <name evidence="14" type="ORF">ACFO6W_01075</name>
</gene>
<evidence type="ECO:0000256" key="3">
    <source>
        <dbReference type="ARBA" id="ARBA00022763"/>
    </source>
</evidence>
<keyword evidence="4 12" id="KW-0863">Zinc-finger</keyword>
<evidence type="ECO:0000256" key="2">
    <source>
        <dbReference type="ARBA" id="ARBA00022723"/>
    </source>
</evidence>
<evidence type="ECO:0000313" key="14">
    <source>
        <dbReference type="EMBL" id="MFC4672278.1"/>
    </source>
</evidence>